<dbReference type="FunFam" id="1.10.10.10:FF:000056">
    <property type="entry name" value="IclR family transcriptional regulator"/>
    <property type="match status" value="1"/>
</dbReference>
<accession>A0A239HHM8</accession>
<evidence type="ECO:0000256" key="3">
    <source>
        <dbReference type="ARBA" id="ARBA00023163"/>
    </source>
</evidence>
<dbReference type="RefSeq" id="WP_089284209.1">
    <property type="nucleotide sequence ID" value="NZ_FZOJ01000022.1"/>
</dbReference>
<dbReference type="SMART" id="SM00346">
    <property type="entry name" value="HTH_ICLR"/>
    <property type="match status" value="1"/>
</dbReference>
<evidence type="ECO:0000313" key="8">
    <source>
        <dbReference type="EMBL" id="SNS80822.1"/>
    </source>
</evidence>
<name>A0A239HHM8_9FIRM</name>
<evidence type="ECO:0000313" key="9">
    <source>
        <dbReference type="Proteomes" id="UP000198304"/>
    </source>
</evidence>
<feature type="domain" description="HTH iclR-type" evidence="6">
    <location>
        <begin position="10"/>
        <end position="72"/>
    </location>
</feature>
<evidence type="ECO:0000256" key="1">
    <source>
        <dbReference type="ARBA" id="ARBA00023015"/>
    </source>
</evidence>
<dbReference type="InterPro" id="IPR036388">
    <property type="entry name" value="WH-like_DNA-bd_sf"/>
</dbReference>
<proteinExistence type="predicted"/>
<sequence>MTEKSKDSGVRSIQRALHILLCFNWNERELTMTEITEKIGLAKSTTSRLLMTLEIEGFIKRDSSTNKYSLGHNIYYLGRVAKESMAINDVARPIMEEINKATQETINLYLLDNMESVCSFQIESQLPIRQAAKIGERSPLWAGASGRAILSGLEEKTWYQLAKELKAYTPNTVTDPDIFIDIMKSIKEKGYVISLGEKNDQVGCIASPIFDVHGKVIGSVAISGPVFRFPEDTDLFSTLIVDGAKRISRQLGYYEENSKSNNNEKGVG</sequence>
<dbReference type="InterPro" id="IPR029016">
    <property type="entry name" value="GAF-like_dom_sf"/>
</dbReference>
<dbReference type="Pfam" id="PF09339">
    <property type="entry name" value="HTH_IclR"/>
    <property type="match status" value="1"/>
</dbReference>
<dbReference type="PROSITE" id="PS51078">
    <property type="entry name" value="ICLR_ED"/>
    <property type="match status" value="1"/>
</dbReference>
<gene>
    <name evidence="8" type="ORF">SAMN05446037_10226</name>
</gene>
<organism evidence="8 9">
    <name type="scientific">Anaerovirgula multivorans</name>
    <dbReference type="NCBI Taxonomy" id="312168"/>
    <lineage>
        <taxon>Bacteria</taxon>
        <taxon>Bacillati</taxon>
        <taxon>Bacillota</taxon>
        <taxon>Clostridia</taxon>
        <taxon>Peptostreptococcales</taxon>
        <taxon>Natronincolaceae</taxon>
        <taxon>Anaerovirgula</taxon>
    </lineage>
</organism>
<dbReference type="Gene3D" id="3.30.450.40">
    <property type="match status" value="1"/>
</dbReference>
<dbReference type="OrthoDB" id="9791752at2"/>
<protein>
    <recommendedName>
        <fullName evidence="5">Glycerol operon regulatory protein</fullName>
    </recommendedName>
</protein>
<dbReference type="GO" id="GO:0003700">
    <property type="term" value="F:DNA-binding transcription factor activity"/>
    <property type="evidence" value="ECO:0007669"/>
    <property type="project" value="TreeGrafter"/>
</dbReference>
<evidence type="ECO:0000256" key="2">
    <source>
        <dbReference type="ARBA" id="ARBA00023125"/>
    </source>
</evidence>
<dbReference type="PANTHER" id="PTHR30136:SF24">
    <property type="entry name" value="HTH-TYPE TRANSCRIPTIONAL REPRESSOR ALLR"/>
    <property type="match status" value="1"/>
</dbReference>
<dbReference type="GO" id="GO:0003677">
    <property type="term" value="F:DNA binding"/>
    <property type="evidence" value="ECO:0007669"/>
    <property type="project" value="UniProtKB-KW"/>
</dbReference>
<dbReference type="PROSITE" id="PS51077">
    <property type="entry name" value="HTH_ICLR"/>
    <property type="match status" value="1"/>
</dbReference>
<dbReference type="Gene3D" id="1.10.10.10">
    <property type="entry name" value="Winged helix-like DNA-binding domain superfamily/Winged helix DNA-binding domain"/>
    <property type="match status" value="1"/>
</dbReference>
<dbReference type="PANTHER" id="PTHR30136">
    <property type="entry name" value="HELIX-TURN-HELIX TRANSCRIPTIONAL REGULATOR, ICLR FAMILY"/>
    <property type="match status" value="1"/>
</dbReference>
<keyword evidence="1" id="KW-0805">Transcription regulation</keyword>
<dbReference type="InterPro" id="IPR036390">
    <property type="entry name" value="WH_DNA-bd_sf"/>
</dbReference>
<keyword evidence="9" id="KW-1185">Reference proteome</keyword>
<evidence type="ECO:0000259" key="6">
    <source>
        <dbReference type="PROSITE" id="PS51077"/>
    </source>
</evidence>
<comment type="function">
    <text evidence="4">May be an activator protein for the gylABX operon.</text>
</comment>
<dbReference type="InterPro" id="IPR050707">
    <property type="entry name" value="HTH_MetabolicPath_Reg"/>
</dbReference>
<dbReference type="AlphaFoldDB" id="A0A239HHM8"/>
<dbReference type="Proteomes" id="UP000198304">
    <property type="component" value="Unassembled WGS sequence"/>
</dbReference>
<evidence type="ECO:0000256" key="5">
    <source>
        <dbReference type="ARBA" id="ARBA00070406"/>
    </source>
</evidence>
<dbReference type="GO" id="GO:0045892">
    <property type="term" value="P:negative regulation of DNA-templated transcription"/>
    <property type="evidence" value="ECO:0007669"/>
    <property type="project" value="TreeGrafter"/>
</dbReference>
<feature type="domain" description="IclR-ED" evidence="7">
    <location>
        <begin position="73"/>
        <end position="253"/>
    </location>
</feature>
<reference evidence="8 9" key="1">
    <citation type="submission" date="2017-06" db="EMBL/GenBank/DDBJ databases">
        <authorList>
            <person name="Kim H.J."/>
            <person name="Triplett B.A."/>
        </authorList>
    </citation>
    <scope>NUCLEOTIDE SEQUENCE [LARGE SCALE GENOMIC DNA]</scope>
    <source>
        <strain evidence="8 9">SCA</strain>
    </source>
</reference>
<evidence type="ECO:0000259" key="7">
    <source>
        <dbReference type="PROSITE" id="PS51078"/>
    </source>
</evidence>
<dbReference type="EMBL" id="FZOJ01000022">
    <property type="protein sequence ID" value="SNS80822.1"/>
    <property type="molecule type" value="Genomic_DNA"/>
</dbReference>
<dbReference type="SUPFAM" id="SSF55781">
    <property type="entry name" value="GAF domain-like"/>
    <property type="match status" value="1"/>
</dbReference>
<evidence type="ECO:0000256" key="4">
    <source>
        <dbReference type="ARBA" id="ARBA00058938"/>
    </source>
</evidence>
<dbReference type="InterPro" id="IPR014757">
    <property type="entry name" value="Tscrpt_reg_IclR_C"/>
</dbReference>
<dbReference type="SUPFAM" id="SSF46785">
    <property type="entry name" value="Winged helix' DNA-binding domain"/>
    <property type="match status" value="1"/>
</dbReference>
<keyword evidence="2" id="KW-0238">DNA-binding</keyword>
<keyword evidence="3" id="KW-0804">Transcription</keyword>
<dbReference type="InterPro" id="IPR005471">
    <property type="entry name" value="Tscrpt_reg_IclR_N"/>
</dbReference>
<dbReference type="Pfam" id="PF01614">
    <property type="entry name" value="IclR_C"/>
    <property type="match status" value="1"/>
</dbReference>